<feature type="region of interest" description="Disordered" evidence="1">
    <location>
        <begin position="141"/>
        <end position="285"/>
    </location>
</feature>
<gene>
    <name evidence="3" type="ORF">BRLA_c013660</name>
</gene>
<sequence length="431" mass="49291">MTQDDIHEWMQRDLDDDLSEEEKRILQAKLAENPEYMLQYERLKKVSDGLTNLPRVTPPFSIVDALLPQLEQSQETPEPAAVTQTELPRLELKQTEDKSVGKKRRLPLWMAKVGSGVAAACLLLGIFVMANKDKNEPIALTNGASGHVQEDVSKNSSGDPIVKETPKTEKPKSTPTDKKTTDDEKDQNPQDASKEVPDVTPNDTSTELKGEQKQKENKPDHHQGGSSDSKSDAETSVAMGQTDGRLKGGNQTDENQTQHEIAISPKIKDNHTSASDKQASAHEQSISEGALFSLIPDQVDNYNKLDQEGKIQAWEEASKEVQEFLQEHPDLQNVKNQKDLEKVIQNAIERALKEQKKREEEKKQRAEQQAKDKQKELEKQQKELEKKQKELQKEWEKQMKEWEKQQEKQRKDTEKHLEEWTNQQNGWNWQK</sequence>
<feature type="compositionally biased region" description="Basic and acidic residues" evidence="1">
    <location>
        <begin position="354"/>
        <end position="419"/>
    </location>
</feature>
<protein>
    <submittedName>
        <fullName evidence="3">Putative transmembrane transcriptional regulator (Anti-sigma factor)</fullName>
    </submittedName>
</protein>
<feature type="region of interest" description="Disordered" evidence="1">
    <location>
        <begin position="354"/>
        <end position="431"/>
    </location>
</feature>
<evidence type="ECO:0000313" key="4">
    <source>
        <dbReference type="Proteomes" id="UP000005850"/>
    </source>
</evidence>
<evidence type="ECO:0000256" key="2">
    <source>
        <dbReference type="SAM" id="Phobius"/>
    </source>
</evidence>
<feature type="transmembrane region" description="Helical" evidence="2">
    <location>
        <begin position="108"/>
        <end position="130"/>
    </location>
</feature>
<evidence type="ECO:0000313" key="3">
    <source>
        <dbReference type="EMBL" id="AIG25705.1"/>
    </source>
</evidence>
<keyword evidence="2" id="KW-1133">Transmembrane helix</keyword>
<dbReference type="STRING" id="1042163.BRLA_c013660"/>
<dbReference type="Proteomes" id="UP000005850">
    <property type="component" value="Chromosome"/>
</dbReference>
<organism evidence="3 4">
    <name type="scientific">Brevibacillus laterosporus LMG 15441</name>
    <dbReference type="NCBI Taxonomy" id="1042163"/>
    <lineage>
        <taxon>Bacteria</taxon>
        <taxon>Bacillati</taxon>
        <taxon>Bacillota</taxon>
        <taxon>Bacilli</taxon>
        <taxon>Bacillales</taxon>
        <taxon>Paenibacillaceae</taxon>
        <taxon>Brevibacillus</taxon>
    </lineage>
</organism>
<keyword evidence="2" id="KW-0472">Membrane</keyword>
<evidence type="ECO:0000256" key="1">
    <source>
        <dbReference type="SAM" id="MobiDB-lite"/>
    </source>
</evidence>
<dbReference type="EMBL" id="CP007806">
    <property type="protein sequence ID" value="AIG25705.1"/>
    <property type="molecule type" value="Genomic_DNA"/>
</dbReference>
<proteinExistence type="predicted"/>
<feature type="compositionally biased region" description="Polar residues" evidence="1">
    <location>
        <begin position="272"/>
        <end position="285"/>
    </location>
</feature>
<feature type="compositionally biased region" description="Basic and acidic residues" evidence="1">
    <location>
        <begin position="161"/>
        <end position="197"/>
    </location>
</feature>
<feature type="compositionally biased region" description="Polar residues" evidence="1">
    <location>
        <begin position="420"/>
        <end position="431"/>
    </location>
</feature>
<reference evidence="3 4" key="1">
    <citation type="journal article" date="2011" name="J. Bacteriol.">
        <title>Genome sequence of Brevibacillus laterosporus LMG 15441, a pathogen of invertebrates.</title>
        <authorList>
            <person name="Djukic M."/>
            <person name="Poehlein A."/>
            <person name="Thurmer A."/>
            <person name="Daniel R."/>
        </authorList>
    </citation>
    <scope>NUCLEOTIDE SEQUENCE [LARGE SCALE GENOMIC DNA]</scope>
    <source>
        <strain evidence="3 4">LMG 15441</strain>
    </source>
</reference>
<feature type="compositionally biased region" description="Polar residues" evidence="1">
    <location>
        <begin position="249"/>
        <end position="259"/>
    </location>
</feature>
<dbReference type="RefSeq" id="WP_003338254.1">
    <property type="nucleotide sequence ID" value="NZ_CP007806.1"/>
</dbReference>
<dbReference type="HOGENOM" id="CLU_635651_0_0_9"/>
<keyword evidence="2 3" id="KW-0812">Transmembrane</keyword>
<dbReference type="eggNOG" id="COG5660">
    <property type="taxonomic scope" value="Bacteria"/>
</dbReference>
<dbReference type="AlphaFoldDB" id="A0A075R819"/>
<name>A0A075R819_BRELA</name>
<dbReference type="KEGG" id="blr:BRLA_c013660"/>
<accession>A0A075R819</accession>
<feature type="compositionally biased region" description="Basic and acidic residues" evidence="1">
    <location>
        <begin position="206"/>
        <end position="233"/>
    </location>
</feature>
<keyword evidence="4" id="KW-1185">Reference proteome</keyword>